<feature type="region of interest" description="Disordered" evidence="1">
    <location>
        <begin position="614"/>
        <end position="647"/>
    </location>
</feature>
<dbReference type="OrthoDB" id="3439035at2759"/>
<feature type="compositionally biased region" description="Basic and acidic residues" evidence="1">
    <location>
        <begin position="385"/>
        <end position="394"/>
    </location>
</feature>
<dbReference type="Proteomes" id="UP000799772">
    <property type="component" value="Unassembled WGS sequence"/>
</dbReference>
<feature type="compositionally biased region" description="Polar residues" evidence="1">
    <location>
        <begin position="549"/>
        <end position="559"/>
    </location>
</feature>
<reference evidence="2" key="1">
    <citation type="journal article" date="2020" name="Stud. Mycol.">
        <title>101 Dothideomycetes genomes: a test case for predicting lifestyles and emergence of pathogens.</title>
        <authorList>
            <person name="Haridas S."/>
            <person name="Albert R."/>
            <person name="Binder M."/>
            <person name="Bloem J."/>
            <person name="Labutti K."/>
            <person name="Salamov A."/>
            <person name="Andreopoulos B."/>
            <person name="Baker S."/>
            <person name="Barry K."/>
            <person name="Bills G."/>
            <person name="Bluhm B."/>
            <person name="Cannon C."/>
            <person name="Castanera R."/>
            <person name="Culley D."/>
            <person name="Daum C."/>
            <person name="Ezra D."/>
            <person name="Gonzalez J."/>
            <person name="Henrissat B."/>
            <person name="Kuo A."/>
            <person name="Liang C."/>
            <person name="Lipzen A."/>
            <person name="Lutzoni F."/>
            <person name="Magnuson J."/>
            <person name="Mondo S."/>
            <person name="Nolan M."/>
            <person name="Ohm R."/>
            <person name="Pangilinan J."/>
            <person name="Park H.-J."/>
            <person name="Ramirez L."/>
            <person name="Alfaro M."/>
            <person name="Sun H."/>
            <person name="Tritt A."/>
            <person name="Yoshinaga Y."/>
            <person name="Zwiers L.-H."/>
            <person name="Turgeon B."/>
            <person name="Goodwin S."/>
            <person name="Spatafora J."/>
            <person name="Crous P."/>
            <person name="Grigoriev I."/>
        </authorList>
    </citation>
    <scope>NUCLEOTIDE SEQUENCE</scope>
    <source>
        <strain evidence="2">CBS 133067</strain>
    </source>
</reference>
<sequence length="910" mass="100846">MNTRRRFEPFAPISPNIVATSPPRTAANVGSFDDDRYHNAMDAKVQDENTTNSATGSATSGLTSLESDTTDDFGKLMLQHRRDQQRLLDSVQGKAQPFSRARPRQRGRLTLDNLERNVVQADNGPQRYAQFSSPGGSVSSSERSDPPLNIPREWGRKARKGVDWLRRGAITADGGVVHNEQEVIISRKTTFTGDETPQAIDWVSAAADIPLPTTEGSPSPFRYAKGTRSSDQERDDSLQRIREWNVDDDFTANSLITSTPAVVSRNTVLDEIRLRELETVTEASFASKSREQSPESAPSRRLPLPPALNSDQKLQEKAHDVSWTHPAEQSMSLPKRRRSSQSRSTRTGAVDEKNDRASSSSPVVVYKESDAATRSITPKRPQQHKRTDSHDILRRLARAASATPSPARPAKEKEYADQGADVDSVNTGNKPSAIAEEEPQSKESKKSVPQPEDDAVDPHTPFLDENEEASNAQKKQNAKTPVVTGAWIDTPAPGTEKRVPNSPSRLRILNSISDDRKNAQTSTTPPKQGSPKKSPLKPRPIPHGEATPDIQSRRPSLPSSALAAVLGDAKSHQDGSGKAALGDSAKLSRDFAVGDSTINSLEDLIDSSLAVDSNAQANEEDTETDTLRNHLPTLPSPDAKPRNAAERQRWKEIEQVSRMNDQLRAARSNIRDARVGLRRVEHAVLTADELEEKHRGRDGCCEACGCPGSWSFQGLARTVRSAFITDLPEADNTSDQKPWWKWNRRWQLTTLGLLTVIIICYALSETVLCDQYCHKEFAYTMVDYGVDPNAPELPFVTFTLLFRPLKWLWHPAWVALRDNTILALRATGLMAEEMKQDQPWMRKEVWEKIVEAAREDDYLSYAGISSWLASYSSSVSAHVGPTATFKTWAESMITPPPGREGWSMNQDEVI</sequence>
<evidence type="ECO:0000313" key="3">
    <source>
        <dbReference type="Proteomes" id="UP000799772"/>
    </source>
</evidence>
<feature type="compositionally biased region" description="Low complexity" evidence="1">
    <location>
        <begin position="132"/>
        <end position="141"/>
    </location>
</feature>
<comment type="caution">
    <text evidence="2">The sequence shown here is derived from an EMBL/GenBank/DDBJ whole genome shotgun (WGS) entry which is preliminary data.</text>
</comment>
<name>A0A9P4IEK3_9PEZI</name>
<dbReference type="EMBL" id="ML978128">
    <property type="protein sequence ID" value="KAF2097639.1"/>
    <property type="molecule type" value="Genomic_DNA"/>
</dbReference>
<feature type="region of interest" description="Disordered" evidence="1">
    <location>
        <begin position="209"/>
        <end position="236"/>
    </location>
</feature>
<feature type="compositionally biased region" description="Low complexity" evidence="1">
    <location>
        <begin position="48"/>
        <end position="67"/>
    </location>
</feature>
<evidence type="ECO:0000256" key="1">
    <source>
        <dbReference type="SAM" id="MobiDB-lite"/>
    </source>
</evidence>
<feature type="region of interest" description="Disordered" evidence="1">
    <location>
        <begin position="87"/>
        <end position="108"/>
    </location>
</feature>
<protein>
    <submittedName>
        <fullName evidence="2">Uncharacterized protein</fullName>
    </submittedName>
</protein>
<feature type="region of interest" description="Disordered" evidence="1">
    <location>
        <begin position="1"/>
        <end position="25"/>
    </location>
</feature>
<keyword evidence="3" id="KW-1185">Reference proteome</keyword>
<gene>
    <name evidence="2" type="ORF">NA57DRAFT_77891</name>
</gene>
<feature type="region of interest" description="Disordered" evidence="1">
    <location>
        <begin position="282"/>
        <end position="561"/>
    </location>
</feature>
<proteinExistence type="predicted"/>
<accession>A0A9P4IEK3</accession>
<organism evidence="2 3">
    <name type="scientific">Rhizodiscina lignyota</name>
    <dbReference type="NCBI Taxonomy" id="1504668"/>
    <lineage>
        <taxon>Eukaryota</taxon>
        <taxon>Fungi</taxon>
        <taxon>Dikarya</taxon>
        <taxon>Ascomycota</taxon>
        <taxon>Pezizomycotina</taxon>
        <taxon>Dothideomycetes</taxon>
        <taxon>Pleosporomycetidae</taxon>
        <taxon>Aulographales</taxon>
        <taxon>Rhizodiscinaceae</taxon>
        <taxon>Rhizodiscina</taxon>
    </lineage>
</organism>
<feature type="region of interest" description="Disordered" evidence="1">
    <location>
        <begin position="121"/>
        <end position="154"/>
    </location>
</feature>
<feature type="compositionally biased region" description="Polar residues" evidence="1">
    <location>
        <begin position="469"/>
        <end position="479"/>
    </location>
</feature>
<evidence type="ECO:0000313" key="2">
    <source>
        <dbReference type="EMBL" id="KAF2097639.1"/>
    </source>
</evidence>
<feature type="region of interest" description="Disordered" evidence="1">
    <location>
        <begin position="43"/>
        <end position="67"/>
    </location>
</feature>
<dbReference type="AlphaFoldDB" id="A0A9P4IEK3"/>
<feature type="compositionally biased region" description="Basic and acidic residues" evidence="1">
    <location>
        <begin position="313"/>
        <end position="322"/>
    </location>
</feature>